<proteinExistence type="predicted"/>
<reference evidence="1" key="1">
    <citation type="journal article" date="2015" name="Nature">
        <title>Complex archaea that bridge the gap between prokaryotes and eukaryotes.</title>
        <authorList>
            <person name="Spang A."/>
            <person name="Saw J.H."/>
            <person name="Jorgensen S.L."/>
            <person name="Zaremba-Niedzwiedzka K."/>
            <person name="Martijn J."/>
            <person name="Lind A.E."/>
            <person name="van Eijk R."/>
            <person name="Schleper C."/>
            <person name="Guy L."/>
            <person name="Ettema T.J."/>
        </authorList>
    </citation>
    <scope>NUCLEOTIDE SEQUENCE</scope>
</reference>
<gene>
    <name evidence="1" type="ORF">LCGC14_0176190</name>
</gene>
<organism evidence="1">
    <name type="scientific">marine sediment metagenome</name>
    <dbReference type="NCBI Taxonomy" id="412755"/>
    <lineage>
        <taxon>unclassified sequences</taxon>
        <taxon>metagenomes</taxon>
        <taxon>ecological metagenomes</taxon>
    </lineage>
</organism>
<comment type="caution">
    <text evidence="1">The sequence shown here is derived from an EMBL/GenBank/DDBJ whole genome shotgun (WGS) entry which is preliminary data.</text>
</comment>
<dbReference type="EMBL" id="LAZR01000069">
    <property type="protein sequence ID" value="KKN95750.1"/>
    <property type="molecule type" value="Genomic_DNA"/>
</dbReference>
<evidence type="ECO:0000313" key="1">
    <source>
        <dbReference type="EMBL" id="KKN95750.1"/>
    </source>
</evidence>
<sequence>MNKMPERIHCRLCFKKFTKRGMRRHENNCKRKLNVKNKEKAIGDASQLGKKLFDHYKEKKE</sequence>
<dbReference type="AlphaFoldDB" id="A0A0F9URH4"/>
<accession>A0A0F9URH4</accession>
<name>A0A0F9URH4_9ZZZZ</name>
<protein>
    <submittedName>
        <fullName evidence="1">Uncharacterized protein</fullName>
    </submittedName>
</protein>